<proteinExistence type="predicted"/>
<evidence type="ECO:0000313" key="1">
    <source>
        <dbReference type="Ensembl" id="ENSHCOP00000021453.1"/>
    </source>
</evidence>
<reference evidence="1" key="1">
    <citation type="submission" date="2025-08" db="UniProtKB">
        <authorList>
            <consortium name="Ensembl"/>
        </authorList>
    </citation>
    <scope>IDENTIFICATION</scope>
</reference>
<accession>A0A3Q2Z614</accession>
<dbReference type="GO" id="GO:0000400">
    <property type="term" value="F:four-way junction DNA binding"/>
    <property type="evidence" value="ECO:0007669"/>
    <property type="project" value="TreeGrafter"/>
</dbReference>
<dbReference type="InterPro" id="IPR027417">
    <property type="entry name" value="P-loop_NTPase"/>
</dbReference>
<dbReference type="Ensembl" id="ENSHCOT00000003593.1">
    <property type="protein sequence ID" value="ENSHCOP00000021453.1"/>
    <property type="gene ID" value="ENSHCOG00000008295.1"/>
</dbReference>
<sequence>MLLCQPPIRTTEEEKEGGGNVNMTESGAQLFARLDGRQSVRDIEPRLFPQNAQPGPGKTELLYHFLCRAVLPVHAGGLELEVLFVDTDYSLDVLRLVGILDARLLAAAAESSIWPQRPEAHVRACLSRLLVAHCDSSRQLLVTLHTLEARLVSRPGPALVLLDSASAFYWSDRGEGGASVSKQEENLRKCSQLLAALLRWAGLFSGFSCLPLAVDFVLLNVVQSKSSCCCSCTCHLSSIRQGLPDQRVCFLPRQQEALRPRLLLLLSPVSPLATAGHSPRVVLQAGSCSSPGWPQRSRVQRALHVLVIRGQSLQKLLLPDRRRRPGICLTRLSSDRCLAHSTYRRESKPPLNK</sequence>
<dbReference type="STRING" id="109280.ENSHCOP00000021453"/>
<dbReference type="GO" id="GO:0000724">
    <property type="term" value="P:double-strand break repair via homologous recombination"/>
    <property type="evidence" value="ECO:0007669"/>
    <property type="project" value="InterPro"/>
</dbReference>
<dbReference type="Gene3D" id="3.40.50.300">
    <property type="entry name" value="P-loop containing nucleotide triphosphate hydrolases"/>
    <property type="match status" value="1"/>
</dbReference>
<dbReference type="GO" id="GO:0005657">
    <property type="term" value="C:replication fork"/>
    <property type="evidence" value="ECO:0007669"/>
    <property type="project" value="InterPro"/>
</dbReference>
<protein>
    <submittedName>
        <fullName evidence="1">X-ray repair cross complementing 2</fullName>
    </submittedName>
</protein>
<keyword evidence="2" id="KW-1185">Reference proteome</keyword>
<dbReference type="GO" id="GO:0005813">
    <property type="term" value="C:centrosome"/>
    <property type="evidence" value="ECO:0007669"/>
    <property type="project" value="TreeGrafter"/>
</dbReference>
<dbReference type="GO" id="GO:0042148">
    <property type="term" value="P:DNA strand invasion"/>
    <property type="evidence" value="ECO:0007669"/>
    <property type="project" value="TreeGrafter"/>
</dbReference>
<dbReference type="AlphaFoldDB" id="A0A3Q2Z614"/>
<dbReference type="SUPFAM" id="SSF52540">
    <property type="entry name" value="P-loop containing nucleoside triphosphate hydrolases"/>
    <property type="match status" value="1"/>
</dbReference>
<dbReference type="Proteomes" id="UP000264820">
    <property type="component" value="Unplaced"/>
</dbReference>
<organism evidence="1 2">
    <name type="scientific">Hippocampus comes</name>
    <name type="common">Tiger tail seahorse</name>
    <dbReference type="NCBI Taxonomy" id="109280"/>
    <lineage>
        <taxon>Eukaryota</taxon>
        <taxon>Metazoa</taxon>
        <taxon>Chordata</taxon>
        <taxon>Craniata</taxon>
        <taxon>Vertebrata</taxon>
        <taxon>Euteleostomi</taxon>
        <taxon>Actinopterygii</taxon>
        <taxon>Neopterygii</taxon>
        <taxon>Teleostei</taxon>
        <taxon>Neoteleostei</taxon>
        <taxon>Acanthomorphata</taxon>
        <taxon>Syngnathiaria</taxon>
        <taxon>Syngnathiformes</taxon>
        <taxon>Syngnathoidei</taxon>
        <taxon>Syngnathidae</taxon>
        <taxon>Hippocampus</taxon>
    </lineage>
</organism>
<name>A0A3Q2Z614_HIPCM</name>
<dbReference type="InterPro" id="IPR030547">
    <property type="entry name" value="XRCC2"/>
</dbReference>
<dbReference type="PANTHER" id="PTHR46644">
    <property type="entry name" value="DNA REPAIR PROTEIN XRCC2"/>
    <property type="match status" value="1"/>
</dbReference>
<dbReference type="GO" id="GO:0033063">
    <property type="term" value="C:Rad51B-Rad51C-Rad51D-XRCC2 complex"/>
    <property type="evidence" value="ECO:0007669"/>
    <property type="project" value="InterPro"/>
</dbReference>
<dbReference type="GeneTree" id="ENSGT00390000020445"/>
<reference evidence="1" key="2">
    <citation type="submission" date="2025-09" db="UniProtKB">
        <authorList>
            <consortium name="Ensembl"/>
        </authorList>
    </citation>
    <scope>IDENTIFICATION</scope>
</reference>
<evidence type="ECO:0000313" key="2">
    <source>
        <dbReference type="Proteomes" id="UP000264820"/>
    </source>
</evidence>
<dbReference type="PANTHER" id="PTHR46644:SF2">
    <property type="entry name" value="DNA REPAIR PROTEIN XRCC2"/>
    <property type="match status" value="1"/>
</dbReference>